<keyword evidence="2" id="KW-1185">Reference proteome</keyword>
<reference evidence="1" key="1">
    <citation type="journal article" date="2023" name="Mol. Ecol. Resour.">
        <title>Chromosome-level genome assembly of a triploid poplar Populus alba 'Berolinensis'.</title>
        <authorList>
            <person name="Chen S."/>
            <person name="Yu Y."/>
            <person name="Wang X."/>
            <person name="Wang S."/>
            <person name="Zhang T."/>
            <person name="Zhou Y."/>
            <person name="He R."/>
            <person name="Meng N."/>
            <person name="Wang Y."/>
            <person name="Liu W."/>
            <person name="Liu Z."/>
            <person name="Liu J."/>
            <person name="Guo Q."/>
            <person name="Huang H."/>
            <person name="Sederoff R.R."/>
            <person name="Wang G."/>
            <person name="Qu G."/>
            <person name="Chen S."/>
        </authorList>
    </citation>
    <scope>NUCLEOTIDE SEQUENCE</scope>
    <source>
        <strain evidence="1">SC-2020</strain>
    </source>
</reference>
<gene>
    <name evidence="1" type="ORF">NC653_025997</name>
</gene>
<accession>A0AAD6MEY0</accession>
<sequence>MIEIIPRNKRPLLEKTAIFAVLEKHRTPFNLD</sequence>
<dbReference type="EMBL" id="JAQIZT010000010">
    <property type="protein sequence ID" value="KAJ6983042.1"/>
    <property type="molecule type" value="Genomic_DNA"/>
</dbReference>
<evidence type="ECO:0000313" key="2">
    <source>
        <dbReference type="Proteomes" id="UP001164929"/>
    </source>
</evidence>
<comment type="caution">
    <text evidence="1">The sequence shown here is derived from an EMBL/GenBank/DDBJ whole genome shotgun (WGS) entry which is preliminary data.</text>
</comment>
<dbReference type="Proteomes" id="UP001164929">
    <property type="component" value="Chromosome 10"/>
</dbReference>
<protein>
    <submittedName>
        <fullName evidence="1">Uncharacterized protein</fullName>
    </submittedName>
</protein>
<organism evidence="1 2">
    <name type="scientific">Populus alba x Populus x berolinensis</name>
    <dbReference type="NCBI Taxonomy" id="444605"/>
    <lineage>
        <taxon>Eukaryota</taxon>
        <taxon>Viridiplantae</taxon>
        <taxon>Streptophyta</taxon>
        <taxon>Embryophyta</taxon>
        <taxon>Tracheophyta</taxon>
        <taxon>Spermatophyta</taxon>
        <taxon>Magnoliopsida</taxon>
        <taxon>eudicotyledons</taxon>
        <taxon>Gunneridae</taxon>
        <taxon>Pentapetalae</taxon>
        <taxon>rosids</taxon>
        <taxon>fabids</taxon>
        <taxon>Malpighiales</taxon>
        <taxon>Salicaceae</taxon>
        <taxon>Saliceae</taxon>
        <taxon>Populus</taxon>
    </lineage>
</organism>
<evidence type="ECO:0000313" key="1">
    <source>
        <dbReference type="EMBL" id="KAJ6983042.1"/>
    </source>
</evidence>
<proteinExistence type="predicted"/>
<dbReference type="AlphaFoldDB" id="A0AAD6MEY0"/>
<name>A0AAD6MEY0_9ROSI</name>